<gene>
    <name evidence="2" type="ORF">BP6252_14037</name>
</gene>
<reference evidence="2 3" key="1">
    <citation type="journal article" date="2018" name="IMA Fungus">
        <title>IMA Genome-F 9: Draft genome sequence of Annulohypoxylon stygium, Aspergillus mulundensis, Berkeleyomyces basicola (syn. Thielaviopsis basicola), Ceratocystis smalleyi, two Cercospora beticola strains, Coleophoma cylindrospora, Fusarium fracticaudum, Phialophora cf. hyalina, and Morchella septimelata.</title>
        <authorList>
            <person name="Wingfield B.D."/>
            <person name="Bills G.F."/>
            <person name="Dong Y."/>
            <person name="Huang W."/>
            <person name="Nel W.J."/>
            <person name="Swalarsk-Parry B.S."/>
            <person name="Vaghefi N."/>
            <person name="Wilken P.M."/>
            <person name="An Z."/>
            <person name="de Beer Z.W."/>
            <person name="De Vos L."/>
            <person name="Chen L."/>
            <person name="Duong T.A."/>
            <person name="Gao Y."/>
            <person name="Hammerbacher A."/>
            <person name="Kikkert J.R."/>
            <person name="Li Y."/>
            <person name="Li H."/>
            <person name="Li K."/>
            <person name="Li Q."/>
            <person name="Liu X."/>
            <person name="Ma X."/>
            <person name="Naidoo K."/>
            <person name="Pethybridge S.J."/>
            <person name="Sun J."/>
            <person name="Steenkamp E.T."/>
            <person name="van der Nest M.A."/>
            <person name="van Wyk S."/>
            <person name="Wingfield M.J."/>
            <person name="Xiong C."/>
            <person name="Yue Q."/>
            <person name="Zhang X."/>
        </authorList>
    </citation>
    <scope>NUCLEOTIDE SEQUENCE [LARGE SCALE GENOMIC DNA]</scope>
    <source>
        <strain evidence="2 3">BP6252</strain>
    </source>
</reference>
<dbReference type="OrthoDB" id="3497702at2759"/>
<sequence length="122" mass="13093">MHSTLALTVAFLASTIFAAPTSRDVTTTVQFTNDQSGHNVNVNIPLNVGAVGVKGLLDNTALDVNDTYFATSFFLQANFQNVECDLTIGSTVITIDDRKTFAQIASQPVDLVNAVIYCHPLT</sequence>
<proteinExistence type="predicted"/>
<feature type="chain" id="PRO_5017765533" evidence="1">
    <location>
        <begin position="19"/>
        <end position="122"/>
    </location>
</feature>
<comment type="caution">
    <text evidence="2">The sequence shown here is derived from an EMBL/GenBank/DDBJ whole genome shotgun (WGS) entry which is preliminary data.</text>
</comment>
<organism evidence="2 3">
    <name type="scientific">Coleophoma cylindrospora</name>
    <dbReference type="NCBI Taxonomy" id="1849047"/>
    <lineage>
        <taxon>Eukaryota</taxon>
        <taxon>Fungi</taxon>
        <taxon>Dikarya</taxon>
        <taxon>Ascomycota</taxon>
        <taxon>Pezizomycotina</taxon>
        <taxon>Leotiomycetes</taxon>
        <taxon>Helotiales</taxon>
        <taxon>Dermateaceae</taxon>
        <taxon>Coleophoma</taxon>
    </lineage>
</organism>
<dbReference type="AlphaFoldDB" id="A0A3D8Q4A2"/>
<evidence type="ECO:0000313" key="2">
    <source>
        <dbReference type="EMBL" id="RDW56685.1"/>
    </source>
</evidence>
<evidence type="ECO:0000313" key="3">
    <source>
        <dbReference type="Proteomes" id="UP000256645"/>
    </source>
</evidence>
<evidence type="ECO:0000256" key="1">
    <source>
        <dbReference type="SAM" id="SignalP"/>
    </source>
</evidence>
<keyword evidence="1" id="KW-0732">Signal</keyword>
<dbReference type="Proteomes" id="UP000256645">
    <property type="component" value="Unassembled WGS sequence"/>
</dbReference>
<feature type="signal peptide" evidence="1">
    <location>
        <begin position="1"/>
        <end position="18"/>
    </location>
</feature>
<name>A0A3D8Q4A2_9HELO</name>
<accession>A0A3D8Q4A2</accession>
<protein>
    <submittedName>
        <fullName evidence="2">Uncharacterized protein</fullName>
    </submittedName>
</protein>
<keyword evidence="3" id="KW-1185">Reference proteome</keyword>
<dbReference type="EMBL" id="PDLM01000034">
    <property type="protein sequence ID" value="RDW56685.1"/>
    <property type="molecule type" value="Genomic_DNA"/>
</dbReference>